<evidence type="ECO:0000313" key="1">
    <source>
        <dbReference type="EMBL" id="SJL02141.1"/>
    </source>
</evidence>
<organism evidence="1 2">
    <name type="scientific">Armillaria ostoyae</name>
    <name type="common">Armillaria root rot fungus</name>
    <dbReference type="NCBI Taxonomy" id="47428"/>
    <lineage>
        <taxon>Eukaryota</taxon>
        <taxon>Fungi</taxon>
        <taxon>Dikarya</taxon>
        <taxon>Basidiomycota</taxon>
        <taxon>Agaricomycotina</taxon>
        <taxon>Agaricomycetes</taxon>
        <taxon>Agaricomycetidae</taxon>
        <taxon>Agaricales</taxon>
        <taxon>Marasmiineae</taxon>
        <taxon>Physalacriaceae</taxon>
        <taxon>Armillaria</taxon>
    </lineage>
</organism>
<proteinExistence type="predicted"/>
<sequence length="89" mass="9568">MTTVVASTPRLSRLKFVLSGCGMPRLVLIAERFIPCASGAPSSLGFGQTPLNACSAWQVISMHNFGDKAGHQDCQCANTAYCLNSEYRL</sequence>
<dbReference type="OrthoDB" id="10589843at2759"/>
<gene>
    <name evidence="1" type="ORF">ARMOST_05466</name>
</gene>
<accession>A0A284R088</accession>
<reference evidence="2" key="1">
    <citation type="journal article" date="2017" name="Nat. Ecol. Evol.">
        <title>Genome expansion and lineage-specific genetic innovations in the forest pathogenic fungi Armillaria.</title>
        <authorList>
            <person name="Sipos G."/>
            <person name="Prasanna A.N."/>
            <person name="Walter M.C."/>
            <person name="O'Connor E."/>
            <person name="Balint B."/>
            <person name="Krizsan K."/>
            <person name="Kiss B."/>
            <person name="Hess J."/>
            <person name="Varga T."/>
            <person name="Slot J."/>
            <person name="Riley R."/>
            <person name="Boka B."/>
            <person name="Rigling D."/>
            <person name="Barry K."/>
            <person name="Lee J."/>
            <person name="Mihaltcheva S."/>
            <person name="LaButti K."/>
            <person name="Lipzen A."/>
            <person name="Waldron R."/>
            <person name="Moloney N.M."/>
            <person name="Sperisen C."/>
            <person name="Kredics L."/>
            <person name="Vagvoelgyi C."/>
            <person name="Patrignani A."/>
            <person name="Fitzpatrick D."/>
            <person name="Nagy I."/>
            <person name="Doyle S."/>
            <person name="Anderson J.B."/>
            <person name="Grigoriev I.V."/>
            <person name="Gueldener U."/>
            <person name="Muensterkoetter M."/>
            <person name="Nagy L.G."/>
        </authorList>
    </citation>
    <scope>NUCLEOTIDE SEQUENCE [LARGE SCALE GENOMIC DNA]</scope>
    <source>
        <strain evidence="2">C18/9</strain>
    </source>
</reference>
<keyword evidence="2" id="KW-1185">Reference proteome</keyword>
<evidence type="ECO:0000313" key="2">
    <source>
        <dbReference type="Proteomes" id="UP000219338"/>
    </source>
</evidence>
<dbReference type="EMBL" id="FUEG01000003">
    <property type="protein sequence ID" value="SJL02141.1"/>
    <property type="molecule type" value="Genomic_DNA"/>
</dbReference>
<protein>
    <submittedName>
        <fullName evidence="1">Uncharacterized protein</fullName>
    </submittedName>
</protein>
<name>A0A284R088_ARMOS</name>
<dbReference type="AlphaFoldDB" id="A0A284R088"/>
<dbReference type="Proteomes" id="UP000219338">
    <property type="component" value="Unassembled WGS sequence"/>
</dbReference>